<feature type="transmembrane region" description="Helical" evidence="2">
    <location>
        <begin position="343"/>
        <end position="359"/>
    </location>
</feature>
<dbReference type="RefSeq" id="WP_229735504.1">
    <property type="nucleotide sequence ID" value="NZ_BMGF01000002.1"/>
</dbReference>
<feature type="transmembrane region" description="Helical" evidence="2">
    <location>
        <begin position="43"/>
        <end position="64"/>
    </location>
</feature>
<feature type="transmembrane region" description="Helical" evidence="2">
    <location>
        <begin position="261"/>
        <end position="282"/>
    </location>
</feature>
<feature type="transmembrane region" description="Helical" evidence="2">
    <location>
        <begin position="151"/>
        <end position="170"/>
    </location>
</feature>
<reference evidence="3 4" key="1">
    <citation type="submission" date="2020-07" db="EMBL/GenBank/DDBJ databases">
        <title>Genomic Encyclopedia of Type Strains, Phase IV (KMG-IV): sequencing the most valuable type-strain genomes for metagenomic binning, comparative biology and taxonomic classification.</title>
        <authorList>
            <person name="Goeker M."/>
        </authorList>
    </citation>
    <scope>NUCLEOTIDE SEQUENCE [LARGE SCALE GENOMIC DNA]</scope>
    <source>
        <strain evidence="3 4">DSM 29043</strain>
    </source>
</reference>
<gene>
    <name evidence="3" type="ORF">FHS75_001389</name>
</gene>
<keyword evidence="2" id="KW-0812">Transmembrane</keyword>
<accession>A0A7Y9XX96</accession>
<comment type="caution">
    <text evidence="3">The sequence shown here is derived from an EMBL/GenBank/DDBJ whole genome shotgun (WGS) entry which is preliminary data.</text>
</comment>
<dbReference type="GO" id="GO:0016787">
    <property type="term" value="F:hydrolase activity"/>
    <property type="evidence" value="ECO:0007669"/>
    <property type="project" value="UniProtKB-KW"/>
</dbReference>
<name>A0A7Y9XX96_9SPHN</name>
<proteinExistence type="predicted"/>
<keyword evidence="3" id="KW-0378">Hydrolase</keyword>
<keyword evidence="4" id="KW-1185">Reference proteome</keyword>
<keyword evidence="2" id="KW-1133">Transmembrane helix</keyword>
<dbReference type="EMBL" id="JACBZF010000002">
    <property type="protein sequence ID" value="NYH95070.1"/>
    <property type="molecule type" value="Genomic_DNA"/>
</dbReference>
<evidence type="ECO:0000256" key="1">
    <source>
        <dbReference type="SAM" id="MobiDB-lite"/>
    </source>
</evidence>
<feature type="transmembrane region" description="Helical" evidence="2">
    <location>
        <begin position="317"/>
        <end position="336"/>
    </location>
</feature>
<sequence length="416" mass="45488">MGDDRGGPHRLKDVHGVDYASAPPWSPRPDLPGWDRFAHWAPVSARIALGTLLLMLFVAAMVPINAGKSEVSTKTFVENLAGPRDGEAERDRDDDLQLYDTAIERIQRGENYYDFIVEEHRKAHYPVTPGLAVRLPTLAYVDAFLGKGGQTGVAIVLMFAVLIVWWRRLGEEPGCEGRTRRMALALLFVGASLGLNRYYFVLHELWAGMLLALAFGLHRPGKWGAALAVAALALAIREHSLPFVLLMAAMAFWRRDWREGAAWAALVLVFLAALSWHLSIVAEQVLPSDRPSPAWLVMRGMSGWLSNVALSSNLRFLPHWLAGPAIVLMVFGWAGWRSAAGEFGTLLYLGYGVAFMLAGRPDNFYWGAMIAPAMFIGLAFAPRAIASLIRSARDAGDARDGTPDADGSPSSALAVK</sequence>
<organism evidence="3 4">
    <name type="scientific">Novosphingobium marinum</name>
    <dbReference type="NCBI Taxonomy" id="1514948"/>
    <lineage>
        <taxon>Bacteria</taxon>
        <taxon>Pseudomonadati</taxon>
        <taxon>Pseudomonadota</taxon>
        <taxon>Alphaproteobacteria</taxon>
        <taxon>Sphingomonadales</taxon>
        <taxon>Sphingomonadaceae</taxon>
        <taxon>Novosphingobium</taxon>
    </lineage>
</organism>
<protein>
    <submittedName>
        <fullName evidence="3">Putative effector of murein hydrolase LrgA (UPF0299 family)</fullName>
    </submittedName>
</protein>
<evidence type="ECO:0000313" key="4">
    <source>
        <dbReference type="Proteomes" id="UP000522081"/>
    </source>
</evidence>
<dbReference type="AlphaFoldDB" id="A0A7Y9XX96"/>
<keyword evidence="2" id="KW-0472">Membrane</keyword>
<dbReference type="Proteomes" id="UP000522081">
    <property type="component" value="Unassembled WGS sequence"/>
</dbReference>
<feature type="transmembrane region" description="Helical" evidence="2">
    <location>
        <begin position="182"/>
        <end position="200"/>
    </location>
</feature>
<feature type="transmembrane region" description="Helical" evidence="2">
    <location>
        <begin position="223"/>
        <end position="249"/>
    </location>
</feature>
<evidence type="ECO:0000256" key="2">
    <source>
        <dbReference type="SAM" id="Phobius"/>
    </source>
</evidence>
<feature type="transmembrane region" description="Helical" evidence="2">
    <location>
        <begin position="365"/>
        <end position="385"/>
    </location>
</feature>
<feature type="region of interest" description="Disordered" evidence="1">
    <location>
        <begin position="395"/>
        <end position="416"/>
    </location>
</feature>
<evidence type="ECO:0000313" key="3">
    <source>
        <dbReference type="EMBL" id="NYH95070.1"/>
    </source>
</evidence>